<dbReference type="Pfam" id="PF00106">
    <property type="entry name" value="adh_short"/>
    <property type="match status" value="1"/>
</dbReference>
<dbReference type="Pfam" id="PF13561">
    <property type="entry name" value="adh_short_C2"/>
    <property type="match status" value="1"/>
</dbReference>
<reference evidence="2" key="2">
    <citation type="submission" date="2025-08" db="UniProtKB">
        <authorList>
            <consortium name="Ensembl"/>
        </authorList>
    </citation>
    <scope>IDENTIFICATION</scope>
</reference>
<dbReference type="PANTHER" id="PTHR43943">
    <property type="entry name" value="DEHYDROGENASE/REDUCTASE (SDR FAMILY) MEMBER 4"/>
    <property type="match status" value="1"/>
</dbReference>
<dbReference type="GO" id="GO:0004090">
    <property type="term" value="F:carbonyl reductase (NADPH) activity"/>
    <property type="evidence" value="ECO:0007669"/>
    <property type="project" value="TreeGrafter"/>
</dbReference>
<protein>
    <recommendedName>
        <fullName evidence="4">Dehydrogenase/reductase 2</fullName>
    </recommendedName>
</protein>
<dbReference type="PRINTS" id="PR00081">
    <property type="entry name" value="GDHRDH"/>
</dbReference>
<reference evidence="2" key="3">
    <citation type="submission" date="2025-09" db="UniProtKB">
        <authorList>
            <consortium name="Ensembl"/>
        </authorList>
    </citation>
    <scope>IDENTIFICATION</scope>
</reference>
<dbReference type="SUPFAM" id="SSF51735">
    <property type="entry name" value="NAD(P)-binding Rossmann-fold domains"/>
    <property type="match status" value="1"/>
</dbReference>
<evidence type="ECO:0000256" key="1">
    <source>
        <dbReference type="ARBA" id="ARBA00006484"/>
    </source>
</evidence>
<dbReference type="PANTHER" id="PTHR43943:SF15">
    <property type="entry name" value="DEHYDROGENASE_REDUCTASE MEMBER 2"/>
    <property type="match status" value="1"/>
</dbReference>
<name>A0A7N4NGZ2_SARHA</name>
<dbReference type="AlphaFoldDB" id="A0A7N4NGZ2"/>
<proteinExistence type="inferred from homology"/>
<reference evidence="2 3" key="1">
    <citation type="journal article" date="2011" name="Proc. Natl. Acad. Sci. U.S.A.">
        <title>Genetic diversity and population structure of the endangered marsupial Sarcophilus harrisii (Tasmanian devil).</title>
        <authorList>
            <person name="Miller W."/>
            <person name="Hayes V.M."/>
            <person name="Ratan A."/>
            <person name="Petersen D.C."/>
            <person name="Wittekindt N.E."/>
            <person name="Miller J."/>
            <person name="Walenz B."/>
            <person name="Knight J."/>
            <person name="Qi J."/>
            <person name="Zhao F."/>
            <person name="Wang Q."/>
            <person name="Bedoya-Reina O.C."/>
            <person name="Katiyar N."/>
            <person name="Tomsho L.P."/>
            <person name="Kasson L.M."/>
            <person name="Hardie R.A."/>
            <person name="Woodbridge P."/>
            <person name="Tindall E.A."/>
            <person name="Bertelsen M.F."/>
            <person name="Dixon D."/>
            <person name="Pyecroft S."/>
            <person name="Helgen K.M."/>
            <person name="Lesk A.M."/>
            <person name="Pringle T.H."/>
            <person name="Patterson N."/>
            <person name="Zhang Y."/>
            <person name="Kreiss A."/>
            <person name="Woods G.M."/>
            <person name="Jones M.E."/>
            <person name="Schuster S.C."/>
        </authorList>
    </citation>
    <scope>NUCLEOTIDE SEQUENCE [LARGE SCALE GENOMIC DNA]</scope>
</reference>
<dbReference type="InterPro" id="IPR002347">
    <property type="entry name" value="SDR_fam"/>
</dbReference>
<sequence length="186" mass="19854">MFRALASACGTLFSPRVPVSVRRSSALVDRKGILADKVAVITGSTQGIGFAIAQRLARDGAHVVVSSRKQQNVDPAVSMLKEEGLSVRGLVCHAGKAEDHHRLVTMVNHYGGVDFLVCAAGVNPLVGSTLGASEQVWDKKRKYEMEKRNKIGQPEECAGIVSFLCSPDSSFITGENIVVAGFSPKM</sequence>
<keyword evidence="3" id="KW-1185">Reference proteome</keyword>
<accession>A0A7N4NGZ2</accession>
<dbReference type="InterPro" id="IPR036291">
    <property type="entry name" value="NAD(P)-bd_dom_sf"/>
</dbReference>
<dbReference type="Proteomes" id="UP000007648">
    <property type="component" value="Unassembled WGS sequence"/>
</dbReference>
<dbReference type="GeneTree" id="ENSGT00940000162664"/>
<dbReference type="Ensembl" id="ENSSHAT00000030564.1">
    <property type="protein sequence ID" value="ENSSHAP00000023154.1"/>
    <property type="gene ID" value="ENSSHAG00000016150.2"/>
</dbReference>
<evidence type="ECO:0000313" key="3">
    <source>
        <dbReference type="Proteomes" id="UP000007648"/>
    </source>
</evidence>
<evidence type="ECO:0008006" key="4">
    <source>
        <dbReference type="Google" id="ProtNLM"/>
    </source>
</evidence>
<organism evidence="2 3">
    <name type="scientific">Sarcophilus harrisii</name>
    <name type="common">Tasmanian devil</name>
    <name type="synonym">Sarcophilus laniarius</name>
    <dbReference type="NCBI Taxonomy" id="9305"/>
    <lineage>
        <taxon>Eukaryota</taxon>
        <taxon>Metazoa</taxon>
        <taxon>Chordata</taxon>
        <taxon>Craniata</taxon>
        <taxon>Vertebrata</taxon>
        <taxon>Euteleostomi</taxon>
        <taxon>Mammalia</taxon>
        <taxon>Metatheria</taxon>
        <taxon>Dasyuromorphia</taxon>
        <taxon>Dasyuridae</taxon>
        <taxon>Sarcophilus</taxon>
    </lineage>
</organism>
<comment type="similarity">
    <text evidence="1">Belongs to the short-chain dehydrogenases/reductases (SDR) family.</text>
</comment>
<dbReference type="Gene3D" id="3.40.50.720">
    <property type="entry name" value="NAD(P)-binding Rossmann-like Domain"/>
    <property type="match status" value="2"/>
</dbReference>
<evidence type="ECO:0000313" key="2">
    <source>
        <dbReference type="Ensembl" id="ENSSHAP00000023154.1"/>
    </source>
</evidence>